<evidence type="ECO:0000256" key="1">
    <source>
        <dbReference type="SAM" id="MobiDB-lite"/>
    </source>
</evidence>
<sequence length="320" mass="35888">MYNLRPNFPLDFTVTPAPVMYTLNSYHGEQSGTSNMDSSSPDGTLNYESKEFSDAEFITKQANLIKDICALKKSFDQFSTKFAQEKPKENATKGAPETKGKEKQGKKEKKENPPSNAKEAPPKSGPKAFEYNTSGKDSAYKQVSDTKASNPYCLPPSLIRFKEQKNVPKKDINVELPSSNSKWFDLMEAVAKKHNLEFDVKVVKNDKAIIPKVSCNDVSAEGFVPVWKFLGSVLGIYSYESDVYSNIIDKFLNLFASQHDKELSDETWRVIGTHLGTYDTLSCAVEYSLADIIAYGEFLKSKKEHANNVDIWANRVKTLV</sequence>
<proteinExistence type="predicted"/>
<keyword evidence="2" id="KW-1185">Reference proteome</keyword>
<feature type="region of interest" description="Disordered" evidence="1">
    <location>
        <begin position="82"/>
        <end position="132"/>
    </location>
</feature>
<name>A0A0K0FCZ0_STRVS</name>
<protein>
    <submittedName>
        <fullName evidence="3">Aminoacyl tRNA synthase complex-interacting multifunctional protein 2</fullName>
    </submittedName>
</protein>
<dbReference type="WBParaSite" id="SVE_0670800.1">
    <property type="protein sequence ID" value="SVE_0670800.1"/>
    <property type="gene ID" value="SVE_0670800"/>
</dbReference>
<dbReference type="STRING" id="75913.A0A0K0FCZ0"/>
<organism evidence="2 3">
    <name type="scientific">Strongyloides venezuelensis</name>
    <name type="common">Threadworm</name>
    <dbReference type="NCBI Taxonomy" id="75913"/>
    <lineage>
        <taxon>Eukaryota</taxon>
        <taxon>Metazoa</taxon>
        <taxon>Ecdysozoa</taxon>
        <taxon>Nematoda</taxon>
        <taxon>Chromadorea</taxon>
        <taxon>Rhabditida</taxon>
        <taxon>Tylenchina</taxon>
        <taxon>Panagrolaimomorpha</taxon>
        <taxon>Strongyloidoidea</taxon>
        <taxon>Strongyloididae</taxon>
        <taxon>Strongyloides</taxon>
    </lineage>
</organism>
<dbReference type="AlphaFoldDB" id="A0A0K0FCZ0"/>
<reference evidence="2" key="1">
    <citation type="submission" date="2014-07" db="EMBL/GenBank/DDBJ databases">
        <authorList>
            <person name="Martin A.A"/>
            <person name="De Silva N."/>
        </authorList>
    </citation>
    <scope>NUCLEOTIDE SEQUENCE</scope>
</reference>
<evidence type="ECO:0000313" key="3">
    <source>
        <dbReference type="WBParaSite" id="SVE_0670800.1"/>
    </source>
</evidence>
<reference evidence="3" key="2">
    <citation type="submission" date="2015-08" db="UniProtKB">
        <authorList>
            <consortium name="WormBaseParasite"/>
        </authorList>
    </citation>
    <scope>IDENTIFICATION</scope>
</reference>
<feature type="region of interest" description="Disordered" evidence="1">
    <location>
        <begin position="28"/>
        <end position="47"/>
    </location>
</feature>
<dbReference type="Proteomes" id="UP000035680">
    <property type="component" value="Unassembled WGS sequence"/>
</dbReference>
<feature type="compositionally biased region" description="Basic and acidic residues" evidence="1">
    <location>
        <begin position="83"/>
        <end position="112"/>
    </location>
</feature>
<evidence type="ECO:0000313" key="2">
    <source>
        <dbReference type="Proteomes" id="UP000035680"/>
    </source>
</evidence>
<accession>A0A0K0FCZ0</accession>